<feature type="domain" description="Fimbrial-type adhesion" evidence="5">
    <location>
        <begin position="194"/>
        <end position="343"/>
    </location>
</feature>
<dbReference type="Pfam" id="PF00419">
    <property type="entry name" value="Fimbrial"/>
    <property type="match status" value="1"/>
</dbReference>
<gene>
    <name evidence="7" type="primary">mrkD</name>
</gene>
<keyword evidence="3" id="KW-0732">Signal</keyword>
<name>D5FL08_ECOLX</name>
<dbReference type="InterPro" id="IPR000259">
    <property type="entry name" value="Adhesion_dom_fimbrial"/>
</dbReference>
<feature type="domain" description="MrkD-like receptor binding" evidence="6">
    <location>
        <begin position="53"/>
        <end position="190"/>
    </location>
</feature>
<dbReference type="Gene3D" id="2.60.40.1090">
    <property type="entry name" value="Fimbrial-type adhesion domain"/>
    <property type="match status" value="1"/>
</dbReference>
<dbReference type="GO" id="GO:0043709">
    <property type="term" value="P:cell adhesion involved in single-species biofilm formation"/>
    <property type="evidence" value="ECO:0007669"/>
    <property type="project" value="TreeGrafter"/>
</dbReference>
<dbReference type="EMBL" id="FJ796870">
    <property type="protein sequence ID" value="ADB25068.1"/>
    <property type="molecule type" value="Genomic_DNA"/>
</dbReference>
<reference evidence="7" key="1">
    <citation type="submission" date="2009-03" db="EMBL/GenBank/DDBJ databases">
        <authorList>
            <person name="Ong C.-L.Y."/>
            <person name="Beatson S.A."/>
            <person name="Totsika M."/>
            <person name="McEwan A.G."/>
            <person name="Schembri M.A."/>
        </authorList>
    </citation>
    <scope>NUCLEOTIDE SEQUENCE</scope>
    <source>
        <strain evidence="7">ECOR28</strain>
    </source>
</reference>
<comment type="subcellular location">
    <subcellularLocation>
        <location evidence="1">Fimbrium</location>
    </subcellularLocation>
</comment>
<dbReference type="AlphaFoldDB" id="D5FL08"/>
<sequence length="343" mass="36395">MERRTVLGGIKSGKNKGNAMSLMKKLTLFIGLMALGTTSAWASCWQSNSAYEINMAMGRVVVSPDLPVGSVIATKTWTMPDNNTIYVTCDRITTLKSDAKIVAAGLVQGANKVYSTAIPGIGLRFSRKGEISMIYPDSYTTTGSSFRLAGSTFTLDIIKTSTTTGSGTLASGPYTEYGPGFTILKTSLNADAITIVSPSCTILGGKNMNVDIGTIKRADLKGVGTWAGGTPFDIKLECSGGVSVSGYANINTSFSGTLATNTSANQGVLLNEKTGNSAAKGVGVQVIKDNTPLEFNKKYNIGTLQNQETRYITLPLHARFYQYAPTTSTGEVESHLVFNLTYD</sequence>
<dbReference type="Gene3D" id="2.60.40.3310">
    <property type="match status" value="1"/>
</dbReference>
<evidence type="ECO:0000259" key="6">
    <source>
        <dbReference type="Pfam" id="PF22003"/>
    </source>
</evidence>
<evidence type="ECO:0000256" key="3">
    <source>
        <dbReference type="ARBA" id="ARBA00022729"/>
    </source>
</evidence>
<dbReference type="PANTHER" id="PTHR33420">
    <property type="entry name" value="FIMBRIAL SUBUNIT ELFA-RELATED"/>
    <property type="match status" value="1"/>
</dbReference>
<dbReference type="PANTHER" id="PTHR33420:SF3">
    <property type="entry name" value="FIMBRIAL SUBUNIT ELFA"/>
    <property type="match status" value="1"/>
</dbReference>
<dbReference type="InterPro" id="IPR054160">
    <property type="entry name" value="MrkD_recept-bd"/>
</dbReference>
<comment type="similarity">
    <text evidence="2">Belongs to the fimbrial protein family.</text>
</comment>
<organism evidence="7">
    <name type="scientific">Escherichia coli</name>
    <dbReference type="NCBI Taxonomy" id="562"/>
    <lineage>
        <taxon>Bacteria</taxon>
        <taxon>Pseudomonadati</taxon>
        <taxon>Pseudomonadota</taxon>
        <taxon>Gammaproteobacteria</taxon>
        <taxon>Enterobacterales</taxon>
        <taxon>Enterobacteriaceae</taxon>
        <taxon>Escherichia</taxon>
    </lineage>
</organism>
<dbReference type="InterPro" id="IPR036937">
    <property type="entry name" value="Adhesion_dom_fimbrial_sf"/>
</dbReference>
<evidence type="ECO:0000256" key="2">
    <source>
        <dbReference type="ARBA" id="ARBA00006671"/>
    </source>
</evidence>
<evidence type="ECO:0000259" key="5">
    <source>
        <dbReference type="Pfam" id="PF00419"/>
    </source>
</evidence>
<dbReference type="InterPro" id="IPR050263">
    <property type="entry name" value="Bact_Fimbrial_Adh_Pro"/>
</dbReference>
<keyword evidence="4" id="KW-0281">Fimbrium</keyword>
<dbReference type="SUPFAM" id="SSF49401">
    <property type="entry name" value="Bacterial adhesins"/>
    <property type="match status" value="1"/>
</dbReference>
<protein>
    <submittedName>
        <fullName evidence="7">MrkD</fullName>
    </submittedName>
</protein>
<dbReference type="Pfam" id="PF22003">
    <property type="entry name" value="MrkDrd"/>
    <property type="match status" value="1"/>
</dbReference>
<dbReference type="GO" id="GO:0009289">
    <property type="term" value="C:pilus"/>
    <property type="evidence" value="ECO:0007669"/>
    <property type="project" value="UniProtKB-SubCell"/>
</dbReference>
<evidence type="ECO:0000256" key="1">
    <source>
        <dbReference type="ARBA" id="ARBA00004561"/>
    </source>
</evidence>
<evidence type="ECO:0000313" key="7">
    <source>
        <dbReference type="EMBL" id="ADB25068.1"/>
    </source>
</evidence>
<proteinExistence type="inferred from homology"/>
<reference evidence="7" key="2">
    <citation type="journal article" date="2010" name="BMC Microbiol.">
        <title>Molecular analysis of type 3 fimbrial genes from Escherichia coli, Klebsiella and Citrobacter species.</title>
        <authorList>
            <person name="Ong C.L."/>
            <person name="Beatson S.A."/>
            <person name="Totsika M."/>
            <person name="Forestier C."/>
            <person name="McEwan A.G."/>
            <person name="Schembri M.A."/>
        </authorList>
    </citation>
    <scope>NUCLEOTIDE SEQUENCE</scope>
    <source>
        <strain evidence="7">ECOR28</strain>
    </source>
</reference>
<dbReference type="InterPro" id="IPR008966">
    <property type="entry name" value="Adhesion_dom_sf"/>
</dbReference>
<evidence type="ECO:0000256" key="4">
    <source>
        <dbReference type="ARBA" id="ARBA00023263"/>
    </source>
</evidence>
<accession>D5FL08</accession>